<proteinExistence type="predicted"/>
<name>A0A9X3WD03_9BACI</name>
<dbReference type="InterPro" id="IPR016599">
    <property type="entry name" value="UCP012569"/>
</dbReference>
<evidence type="ECO:0000259" key="2">
    <source>
        <dbReference type="Pfam" id="PF22746"/>
    </source>
</evidence>
<sequence length="364" mass="41414">MNEERRKILKMVEDGMLSSEEAEELFESVDKTEQAANNPYSISEKVNWEERPNEYQGNSREKGTAAKLLGYLEEAFTKIKNVDLDLNFGNFYSISHVFQMNDTRFSKMDIDIANGNVQIVPWDEDVVRIACEAKVYQVNNQEEARQKFLEQTDFSIDDGILHFIISTKQVKVDTTIRIPTKFYEKVSLHLFNGSINVEYLKGKQLRTKTTNGSIDLHSIEMKTINAQTVNGKLKGGNLLADTIEAETISGSVYLVGDVKKVDAQVVNGSIHCTWHRQPEIAFLKATTGSIRLHVPEDSVIDGKLETNIGNLHCNLTNYKIYAEKKDMVKRALHFETEAHQKEQVFHLEAETKTGSIWIIPHELT</sequence>
<reference evidence="3" key="1">
    <citation type="submission" date="2022-06" db="EMBL/GenBank/DDBJ databases">
        <title>Aquibacillus sp. a new bacterium isolated from soil saline samples.</title>
        <authorList>
            <person name="Galisteo C."/>
            <person name="De La Haba R."/>
            <person name="Sanchez-Porro C."/>
            <person name="Ventosa A."/>
        </authorList>
    </citation>
    <scope>NUCLEOTIDE SEQUENCE</scope>
    <source>
        <strain evidence="3">3ASR75-54</strain>
    </source>
</reference>
<evidence type="ECO:0000259" key="1">
    <source>
        <dbReference type="Pfam" id="PF13349"/>
    </source>
</evidence>
<feature type="domain" description="YvlB/LiaX N-terminal" evidence="2">
    <location>
        <begin position="3"/>
        <end position="33"/>
    </location>
</feature>
<evidence type="ECO:0000313" key="4">
    <source>
        <dbReference type="Proteomes" id="UP001145069"/>
    </source>
</evidence>
<dbReference type="Pfam" id="PF22746">
    <property type="entry name" value="SHOCT-like_DUF2089-C"/>
    <property type="match status" value="1"/>
</dbReference>
<organism evidence="3 4">
    <name type="scientific">Aquibacillus salsiterrae</name>
    <dbReference type="NCBI Taxonomy" id="2950439"/>
    <lineage>
        <taxon>Bacteria</taxon>
        <taxon>Bacillati</taxon>
        <taxon>Bacillota</taxon>
        <taxon>Bacilli</taxon>
        <taxon>Bacillales</taxon>
        <taxon>Bacillaceae</taxon>
        <taxon>Aquibacillus</taxon>
    </lineage>
</organism>
<protein>
    <submittedName>
        <fullName evidence="3">DUF4097 family beta strand repeat-containing protein</fullName>
    </submittedName>
</protein>
<accession>A0A9X3WD03</accession>
<dbReference type="Proteomes" id="UP001145069">
    <property type="component" value="Unassembled WGS sequence"/>
</dbReference>
<keyword evidence="4" id="KW-1185">Reference proteome</keyword>
<comment type="caution">
    <text evidence="3">The sequence shown here is derived from an EMBL/GenBank/DDBJ whole genome shotgun (WGS) entry which is preliminary data.</text>
</comment>
<dbReference type="InterPro" id="IPR053959">
    <property type="entry name" value="YvlB/LiaX_N"/>
</dbReference>
<dbReference type="PIRSF" id="PIRSF012569">
    <property type="entry name" value="UCP012569"/>
    <property type="match status" value="1"/>
</dbReference>
<dbReference type="Pfam" id="PF13349">
    <property type="entry name" value="DUF4097"/>
    <property type="match status" value="1"/>
</dbReference>
<gene>
    <name evidence="3" type="ORF">NC799_04400</name>
</gene>
<feature type="domain" description="DUF4097" evidence="1">
    <location>
        <begin position="106"/>
        <end position="319"/>
    </location>
</feature>
<dbReference type="EMBL" id="JAMQKC010000002">
    <property type="protein sequence ID" value="MDC3416151.1"/>
    <property type="molecule type" value="Genomic_DNA"/>
</dbReference>
<dbReference type="InterPro" id="IPR025164">
    <property type="entry name" value="Toastrack_DUF4097"/>
</dbReference>
<evidence type="ECO:0000313" key="3">
    <source>
        <dbReference type="EMBL" id="MDC3416151.1"/>
    </source>
</evidence>
<dbReference type="AlphaFoldDB" id="A0A9X3WD03"/>
<dbReference type="RefSeq" id="WP_272445134.1">
    <property type="nucleotide sequence ID" value="NZ_JAMQKC010000002.1"/>
</dbReference>
<dbReference type="Gene3D" id="2.160.20.120">
    <property type="match status" value="1"/>
</dbReference>